<dbReference type="Proteomes" id="UP001237642">
    <property type="component" value="Unassembled WGS sequence"/>
</dbReference>
<proteinExistence type="predicted"/>
<gene>
    <name evidence="1" type="ORF">POM88_001050</name>
</gene>
<protein>
    <submittedName>
        <fullName evidence="1">Secreted RxLR effector protein 161-like</fullName>
    </submittedName>
</protein>
<reference evidence="1" key="1">
    <citation type="submission" date="2023-02" db="EMBL/GenBank/DDBJ databases">
        <title>Genome of toxic invasive species Heracleum sosnowskyi carries increased number of genes despite the absence of recent whole-genome duplications.</title>
        <authorList>
            <person name="Schelkunov M."/>
            <person name="Shtratnikova V."/>
            <person name="Makarenko M."/>
            <person name="Klepikova A."/>
            <person name="Omelchenko D."/>
            <person name="Novikova G."/>
            <person name="Obukhova E."/>
            <person name="Bogdanov V."/>
            <person name="Penin A."/>
            <person name="Logacheva M."/>
        </authorList>
    </citation>
    <scope>NUCLEOTIDE SEQUENCE</scope>
    <source>
        <strain evidence="1">Hsosn_3</strain>
        <tissue evidence="1">Leaf</tissue>
    </source>
</reference>
<evidence type="ECO:0000313" key="1">
    <source>
        <dbReference type="EMBL" id="KAK1401445.1"/>
    </source>
</evidence>
<dbReference type="AlphaFoldDB" id="A0AAD8N4M7"/>
<dbReference type="CDD" id="cd09272">
    <property type="entry name" value="RNase_HI_RT_Ty1"/>
    <property type="match status" value="1"/>
</dbReference>
<comment type="caution">
    <text evidence="1">The sequence shown here is derived from an EMBL/GenBank/DDBJ whole genome shotgun (WGS) entry which is preliminary data.</text>
</comment>
<dbReference type="PANTHER" id="PTHR11439">
    <property type="entry name" value="GAG-POL-RELATED RETROTRANSPOSON"/>
    <property type="match status" value="1"/>
</dbReference>
<evidence type="ECO:0000313" key="2">
    <source>
        <dbReference type="Proteomes" id="UP001237642"/>
    </source>
</evidence>
<dbReference type="PANTHER" id="PTHR11439:SF495">
    <property type="entry name" value="REVERSE TRANSCRIPTASE, RNA-DEPENDENT DNA POLYMERASE-RELATED"/>
    <property type="match status" value="1"/>
</dbReference>
<dbReference type="EMBL" id="JAUIZM010000001">
    <property type="protein sequence ID" value="KAK1401445.1"/>
    <property type="molecule type" value="Genomic_DNA"/>
</dbReference>
<keyword evidence="2" id="KW-1185">Reference proteome</keyword>
<reference evidence="1" key="2">
    <citation type="submission" date="2023-05" db="EMBL/GenBank/DDBJ databases">
        <authorList>
            <person name="Schelkunov M.I."/>
        </authorList>
    </citation>
    <scope>NUCLEOTIDE SEQUENCE</scope>
    <source>
        <strain evidence="1">Hsosn_3</strain>
        <tissue evidence="1">Leaf</tissue>
    </source>
</reference>
<organism evidence="1 2">
    <name type="scientific">Heracleum sosnowskyi</name>
    <dbReference type="NCBI Taxonomy" id="360622"/>
    <lineage>
        <taxon>Eukaryota</taxon>
        <taxon>Viridiplantae</taxon>
        <taxon>Streptophyta</taxon>
        <taxon>Embryophyta</taxon>
        <taxon>Tracheophyta</taxon>
        <taxon>Spermatophyta</taxon>
        <taxon>Magnoliopsida</taxon>
        <taxon>eudicotyledons</taxon>
        <taxon>Gunneridae</taxon>
        <taxon>Pentapetalae</taxon>
        <taxon>asterids</taxon>
        <taxon>campanulids</taxon>
        <taxon>Apiales</taxon>
        <taxon>Apiaceae</taxon>
        <taxon>Apioideae</taxon>
        <taxon>apioid superclade</taxon>
        <taxon>Tordylieae</taxon>
        <taxon>Tordyliinae</taxon>
        <taxon>Heracleum</taxon>
    </lineage>
</organism>
<name>A0AAD8N4M7_9APIA</name>
<sequence>MIGSLLYLTASRPDIMYATCLCARFQADPRDLHLVAVKRILRYLKGTPNLGIWYPKYSSFNLVGYTDSDYAGSVVDRKSTFGSCQFLGGRLISWYSKKHQTVSDSTAEAEYIVAGSCCSQIL</sequence>
<accession>A0AAD8N4M7</accession>